<sequence>MAWAFATMDCRTSTGAAADENEKMTETKNRRPLTSRNTGWAQGITRALAKTPITPNQVSAFSVMAALLAGLWFAAVAWTDGWGQVAVLLVAGLFVQLRLLCNLFDGMLALEAGRGGPTGAFWNEVPDRVADIAILVGVGLGAGEPSLGWAATALAILVAYLRAFGGSLGQDADYSGPMAKQHRMAAITLAAALGIVLSPWIAPGTVLAFALWVIVLCCVATVARRGMRIHERLAKSG</sequence>
<organism evidence="3 4">
    <name type="scientific">Jannaschia helgolandensis</name>
    <dbReference type="NCBI Taxonomy" id="188906"/>
    <lineage>
        <taxon>Bacteria</taxon>
        <taxon>Pseudomonadati</taxon>
        <taxon>Pseudomonadota</taxon>
        <taxon>Alphaproteobacteria</taxon>
        <taxon>Rhodobacterales</taxon>
        <taxon>Roseobacteraceae</taxon>
        <taxon>Jannaschia</taxon>
    </lineage>
</organism>
<dbReference type="STRING" id="188906.SAMN04488526_0428"/>
<feature type="transmembrane region" description="Helical" evidence="2">
    <location>
        <begin position="58"/>
        <end position="78"/>
    </location>
</feature>
<name>A0A1H7GIZ3_9RHOB</name>
<keyword evidence="2" id="KW-1133">Transmembrane helix</keyword>
<protein>
    <submittedName>
        <fullName evidence="3">Phosphatidylglycerophosphate synthase</fullName>
    </submittedName>
</protein>
<dbReference type="InterPro" id="IPR043130">
    <property type="entry name" value="CDP-OH_PTrfase_TM_dom"/>
</dbReference>
<keyword evidence="2" id="KW-0812">Transmembrane</keyword>
<dbReference type="AlphaFoldDB" id="A0A1H7GIZ3"/>
<evidence type="ECO:0000256" key="2">
    <source>
        <dbReference type="SAM" id="Phobius"/>
    </source>
</evidence>
<feature type="transmembrane region" description="Helical" evidence="2">
    <location>
        <begin position="207"/>
        <end position="223"/>
    </location>
</feature>
<proteinExistence type="predicted"/>
<dbReference type="Proteomes" id="UP000199283">
    <property type="component" value="Unassembled WGS sequence"/>
</dbReference>
<evidence type="ECO:0000313" key="4">
    <source>
        <dbReference type="Proteomes" id="UP000199283"/>
    </source>
</evidence>
<feature type="transmembrane region" description="Helical" evidence="2">
    <location>
        <begin position="184"/>
        <end position="201"/>
    </location>
</feature>
<keyword evidence="2" id="KW-0472">Membrane</keyword>
<dbReference type="EMBL" id="FNZQ01000001">
    <property type="protein sequence ID" value="SEK38069.1"/>
    <property type="molecule type" value="Genomic_DNA"/>
</dbReference>
<gene>
    <name evidence="3" type="ORF">SAMN04488526_0428</name>
</gene>
<reference evidence="3 4" key="1">
    <citation type="submission" date="2016-10" db="EMBL/GenBank/DDBJ databases">
        <authorList>
            <person name="de Groot N.N."/>
        </authorList>
    </citation>
    <scope>NUCLEOTIDE SEQUENCE [LARGE SCALE GENOMIC DNA]</scope>
    <source>
        <strain evidence="3 4">DSM 14858</strain>
    </source>
</reference>
<feature type="region of interest" description="Disordered" evidence="1">
    <location>
        <begin position="16"/>
        <end position="36"/>
    </location>
</feature>
<feature type="transmembrane region" description="Helical" evidence="2">
    <location>
        <begin position="85"/>
        <end position="110"/>
    </location>
</feature>
<accession>A0A1H7GIZ3</accession>
<dbReference type="Gene3D" id="1.20.120.1760">
    <property type="match status" value="1"/>
</dbReference>
<evidence type="ECO:0000313" key="3">
    <source>
        <dbReference type="EMBL" id="SEK38069.1"/>
    </source>
</evidence>
<feature type="compositionally biased region" description="Basic and acidic residues" evidence="1">
    <location>
        <begin position="20"/>
        <end position="29"/>
    </location>
</feature>
<evidence type="ECO:0000256" key="1">
    <source>
        <dbReference type="SAM" id="MobiDB-lite"/>
    </source>
</evidence>
<keyword evidence="4" id="KW-1185">Reference proteome</keyword>